<dbReference type="NCBIfam" id="NF002550">
    <property type="entry name" value="PRK02106.1"/>
    <property type="match status" value="1"/>
</dbReference>
<evidence type="ECO:0000313" key="8">
    <source>
        <dbReference type="Proteomes" id="UP000186406"/>
    </source>
</evidence>
<dbReference type="EMBL" id="FRXO01000004">
    <property type="protein sequence ID" value="SHO65754.1"/>
    <property type="molecule type" value="Genomic_DNA"/>
</dbReference>
<keyword evidence="4 5" id="KW-0274">FAD</keyword>
<accession>A0A1M7ZLI7</accession>
<dbReference type="AlphaFoldDB" id="A0A1M7ZLI7"/>
<dbReference type="STRING" id="1123029.SAMN02745172_02401"/>
<dbReference type="PIRSF" id="PIRSF000137">
    <property type="entry name" value="Alcohol_oxidase"/>
    <property type="match status" value="1"/>
</dbReference>
<keyword evidence="3" id="KW-0285">Flavoprotein</keyword>
<evidence type="ECO:0000256" key="1">
    <source>
        <dbReference type="ARBA" id="ARBA00001974"/>
    </source>
</evidence>
<dbReference type="SUPFAM" id="SSF54373">
    <property type="entry name" value="FAD-linked reductases, C-terminal domain"/>
    <property type="match status" value="1"/>
</dbReference>
<dbReference type="InterPro" id="IPR007867">
    <property type="entry name" value="GMC_OxRtase_C"/>
</dbReference>
<dbReference type="InterPro" id="IPR000172">
    <property type="entry name" value="GMC_OxRdtase_N"/>
</dbReference>
<evidence type="ECO:0000256" key="3">
    <source>
        <dbReference type="ARBA" id="ARBA00022630"/>
    </source>
</evidence>
<dbReference type="GO" id="GO:0050660">
    <property type="term" value="F:flavin adenine dinucleotide binding"/>
    <property type="evidence" value="ECO:0007669"/>
    <property type="project" value="InterPro"/>
</dbReference>
<dbReference type="Proteomes" id="UP000186406">
    <property type="component" value="Unassembled WGS sequence"/>
</dbReference>
<feature type="binding site" evidence="5">
    <location>
        <position position="219"/>
    </location>
    <ligand>
        <name>FAD</name>
        <dbReference type="ChEBI" id="CHEBI:57692"/>
    </ligand>
</feature>
<evidence type="ECO:0000256" key="4">
    <source>
        <dbReference type="ARBA" id="ARBA00022827"/>
    </source>
</evidence>
<proteinExistence type="inferred from homology"/>
<evidence type="ECO:0000313" key="7">
    <source>
        <dbReference type="EMBL" id="SHO65754.1"/>
    </source>
</evidence>
<dbReference type="OrthoDB" id="9785276at2"/>
<sequence length="542" mass="59538">MARSNWDYIVVGAGSAGCALANRLSADGRTRVLLLEAGSRDWNPMIHMPGGLGKLFGPGVNWRFHTVPQKHLDNREIWYPQGKTLGGSSSINAMIYIRCQKEDYDNWAALGNDGWSYEDVLPYFRRAEDNDRLADRYHGHGGPLWVSDQVGPHPVSRAFVKAVQQYGLPYNPDFNGETMYGAGLYQVTCRNGRRRSAAVSYLRPIRDRTNLTAETHARVTRLVIENGRAIGVELAEGTSKRIVRADAEVIVSAGALNSPRLLMLSGIGDADELKSVGIAPIHHLPGVGKNLQDHLCTNVHVQTRDRITYDGHDRFPRSVLHGLQWLLYRTGPVSSVIVEGGGFFQTEGESTPNLQIHIAPATVVRGGQSRIEGHGFTVNSTFLRPRSRGSIRLRSADPADEPLIDPNYLADPYDRAMALRSVRIIREVLRQDAIAPLIAHERLPGDGAVTDEQIMAYVRQYACCDYHPVGTCKMGSDDQAVVDPELKVRGLTALRVIDSSIMPVLTSGNTNAPTIMIGEKGADMILGRAAISRSRPSLVRSA</sequence>
<dbReference type="GO" id="GO:0016614">
    <property type="term" value="F:oxidoreductase activity, acting on CH-OH group of donors"/>
    <property type="evidence" value="ECO:0007669"/>
    <property type="project" value="InterPro"/>
</dbReference>
<dbReference type="Pfam" id="PF00732">
    <property type="entry name" value="GMC_oxred_N"/>
    <property type="match status" value="1"/>
</dbReference>
<name>A0A1M7ZLI7_9HYPH</name>
<protein>
    <submittedName>
        <fullName evidence="7">Choline dehydrogenase</fullName>
    </submittedName>
</protein>
<feature type="domain" description="Glucose-methanol-choline oxidoreductase N-terminal" evidence="6">
    <location>
        <begin position="254"/>
        <end position="268"/>
    </location>
</feature>
<keyword evidence="8" id="KW-1185">Reference proteome</keyword>
<dbReference type="PROSITE" id="PS51257">
    <property type="entry name" value="PROKAR_LIPOPROTEIN"/>
    <property type="match status" value="1"/>
</dbReference>
<dbReference type="InterPro" id="IPR036188">
    <property type="entry name" value="FAD/NAD-bd_sf"/>
</dbReference>
<comment type="cofactor">
    <cofactor evidence="1 5">
        <name>FAD</name>
        <dbReference type="ChEBI" id="CHEBI:57692"/>
    </cofactor>
</comment>
<dbReference type="PROSITE" id="PS00624">
    <property type="entry name" value="GMC_OXRED_2"/>
    <property type="match status" value="1"/>
</dbReference>
<comment type="similarity">
    <text evidence="2">Belongs to the GMC oxidoreductase family.</text>
</comment>
<dbReference type="RefSeq" id="WP_073629302.1">
    <property type="nucleotide sequence ID" value="NZ_FRXO01000004.1"/>
</dbReference>
<evidence type="ECO:0000256" key="5">
    <source>
        <dbReference type="PIRSR" id="PIRSR000137-2"/>
    </source>
</evidence>
<dbReference type="PANTHER" id="PTHR11552:SF147">
    <property type="entry name" value="CHOLINE DEHYDROGENASE, MITOCHONDRIAL"/>
    <property type="match status" value="1"/>
</dbReference>
<organism evidence="7 8">
    <name type="scientific">Pseudoxanthobacter soli DSM 19599</name>
    <dbReference type="NCBI Taxonomy" id="1123029"/>
    <lineage>
        <taxon>Bacteria</taxon>
        <taxon>Pseudomonadati</taxon>
        <taxon>Pseudomonadota</taxon>
        <taxon>Alphaproteobacteria</taxon>
        <taxon>Hyphomicrobiales</taxon>
        <taxon>Segnochrobactraceae</taxon>
        <taxon>Pseudoxanthobacter</taxon>
    </lineage>
</organism>
<dbReference type="Pfam" id="PF05199">
    <property type="entry name" value="GMC_oxred_C"/>
    <property type="match status" value="1"/>
</dbReference>
<reference evidence="7 8" key="1">
    <citation type="submission" date="2016-12" db="EMBL/GenBank/DDBJ databases">
        <authorList>
            <person name="Song W.-J."/>
            <person name="Kurnit D.M."/>
        </authorList>
    </citation>
    <scope>NUCLEOTIDE SEQUENCE [LARGE SCALE GENOMIC DNA]</scope>
    <source>
        <strain evidence="7 8">DSM 19599</strain>
    </source>
</reference>
<dbReference type="Gene3D" id="3.50.50.60">
    <property type="entry name" value="FAD/NAD(P)-binding domain"/>
    <property type="match status" value="1"/>
</dbReference>
<evidence type="ECO:0000256" key="2">
    <source>
        <dbReference type="ARBA" id="ARBA00010790"/>
    </source>
</evidence>
<dbReference type="PANTHER" id="PTHR11552">
    <property type="entry name" value="GLUCOSE-METHANOL-CHOLINE GMC OXIDOREDUCTASE"/>
    <property type="match status" value="1"/>
</dbReference>
<dbReference type="SUPFAM" id="SSF51905">
    <property type="entry name" value="FAD/NAD(P)-binding domain"/>
    <property type="match status" value="1"/>
</dbReference>
<gene>
    <name evidence="7" type="ORF">SAMN02745172_02401</name>
</gene>
<dbReference type="Gene3D" id="3.30.560.10">
    <property type="entry name" value="Glucose Oxidase, domain 3"/>
    <property type="match status" value="1"/>
</dbReference>
<dbReference type="InterPro" id="IPR012132">
    <property type="entry name" value="GMC_OxRdtase"/>
</dbReference>
<evidence type="ECO:0000259" key="6">
    <source>
        <dbReference type="PROSITE" id="PS00624"/>
    </source>
</evidence>